<gene>
    <name evidence="1" type="ORF">M9H77_13173</name>
</gene>
<dbReference type="Proteomes" id="UP001060085">
    <property type="component" value="Linkage Group LG03"/>
</dbReference>
<comment type="caution">
    <text evidence="1">The sequence shown here is derived from an EMBL/GenBank/DDBJ whole genome shotgun (WGS) entry which is preliminary data.</text>
</comment>
<sequence length="119" mass="13574">MTFIHSYRHKIQNVDESVYQSKCGGTIIQKFLPLIVLLVSYLCWVSGGKAERRKNKKSRPYPLATPRRRMKRGLTVSLAKSLSILFGLPLDSLLFSGRVLLVELLLKSIRGKVTENRFP</sequence>
<accession>A0ACC0BJK5</accession>
<dbReference type="EMBL" id="CM044703">
    <property type="protein sequence ID" value="KAI5672809.1"/>
    <property type="molecule type" value="Genomic_DNA"/>
</dbReference>
<protein>
    <submittedName>
        <fullName evidence="1">Uncharacterized protein</fullName>
    </submittedName>
</protein>
<keyword evidence="2" id="KW-1185">Reference proteome</keyword>
<name>A0ACC0BJK5_CATRO</name>
<organism evidence="1 2">
    <name type="scientific">Catharanthus roseus</name>
    <name type="common">Madagascar periwinkle</name>
    <name type="synonym">Vinca rosea</name>
    <dbReference type="NCBI Taxonomy" id="4058"/>
    <lineage>
        <taxon>Eukaryota</taxon>
        <taxon>Viridiplantae</taxon>
        <taxon>Streptophyta</taxon>
        <taxon>Embryophyta</taxon>
        <taxon>Tracheophyta</taxon>
        <taxon>Spermatophyta</taxon>
        <taxon>Magnoliopsida</taxon>
        <taxon>eudicotyledons</taxon>
        <taxon>Gunneridae</taxon>
        <taxon>Pentapetalae</taxon>
        <taxon>asterids</taxon>
        <taxon>lamiids</taxon>
        <taxon>Gentianales</taxon>
        <taxon>Apocynaceae</taxon>
        <taxon>Rauvolfioideae</taxon>
        <taxon>Vinceae</taxon>
        <taxon>Catharanthinae</taxon>
        <taxon>Catharanthus</taxon>
    </lineage>
</organism>
<evidence type="ECO:0000313" key="2">
    <source>
        <dbReference type="Proteomes" id="UP001060085"/>
    </source>
</evidence>
<reference evidence="2" key="1">
    <citation type="journal article" date="2023" name="Nat. Plants">
        <title>Single-cell RNA sequencing provides a high-resolution roadmap for understanding the multicellular compartmentation of specialized metabolism.</title>
        <authorList>
            <person name="Sun S."/>
            <person name="Shen X."/>
            <person name="Li Y."/>
            <person name="Li Y."/>
            <person name="Wang S."/>
            <person name="Li R."/>
            <person name="Zhang H."/>
            <person name="Shen G."/>
            <person name="Guo B."/>
            <person name="Wei J."/>
            <person name="Xu J."/>
            <person name="St-Pierre B."/>
            <person name="Chen S."/>
            <person name="Sun C."/>
        </authorList>
    </citation>
    <scope>NUCLEOTIDE SEQUENCE [LARGE SCALE GENOMIC DNA]</scope>
</reference>
<proteinExistence type="predicted"/>
<evidence type="ECO:0000313" key="1">
    <source>
        <dbReference type="EMBL" id="KAI5672809.1"/>
    </source>
</evidence>